<dbReference type="Pfam" id="PF00174">
    <property type="entry name" value="Oxidored_molyb"/>
    <property type="match status" value="1"/>
</dbReference>
<dbReference type="InterPro" id="IPR008335">
    <property type="entry name" value="Mopterin_OxRdtase_euk"/>
</dbReference>
<evidence type="ECO:0000256" key="1">
    <source>
        <dbReference type="SAM" id="MobiDB-lite"/>
    </source>
</evidence>
<dbReference type="PANTHER" id="PTHR19372:SF7">
    <property type="entry name" value="SULFITE OXIDASE, MITOCHONDRIAL"/>
    <property type="match status" value="1"/>
</dbReference>
<dbReference type="PRINTS" id="PR00407">
    <property type="entry name" value="EUMOPTERIN"/>
</dbReference>
<feature type="transmembrane region" description="Helical" evidence="2">
    <location>
        <begin position="39"/>
        <end position="59"/>
    </location>
</feature>
<evidence type="ECO:0000259" key="3">
    <source>
        <dbReference type="Pfam" id="PF00174"/>
    </source>
</evidence>
<feature type="transmembrane region" description="Helical" evidence="2">
    <location>
        <begin position="66"/>
        <end position="82"/>
    </location>
</feature>
<dbReference type="GO" id="GO:0006790">
    <property type="term" value="P:sulfur compound metabolic process"/>
    <property type="evidence" value="ECO:0007669"/>
    <property type="project" value="TreeGrafter"/>
</dbReference>
<reference evidence="4 5" key="1">
    <citation type="submission" date="2019-12" db="EMBL/GenBank/DDBJ databases">
        <title>Whole genome shotgun sequence of Streptomyces caniferus NBRC 15389.</title>
        <authorList>
            <person name="Ichikawa N."/>
            <person name="Kimura A."/>
            <person name="Kitahashi Y."/>
            <person name="Komaki H."/>
            <person name="Tamura T."/>
        </authorList>
    </citation>
    <scope>NUCLEOTIDE SEQUENCE [LARGE SCALE GENOMIC DNA]</scope>
    <source>
        <strain evidence="4 5">NBRC 15389</strain>
    </source>
</reference>
<dbReference type="Pfam" id="PF17957">
    <property type="entry name" value="Big_7"/>
    <property type="match status" value="1"/>
</dbReference>
<keyword evidence="2" id="KW-1133">Transmembrane helix</keyword>
<evidence type="ECO:0000313" key="4">
    <source>
        <dbReference type="EMBL" id="GFE07308.1"/>
    </source>
</evidence>
<comment type="caution">
    <text evidence="4">The sequence shown here is derived from an EMBL/GenBank/DDBJ whole genome shotgun (WGS) entry which is preliminary data.</text>
</comment>
<dbReference type="Gene3D" id="2.60.40.650">
    <property type="match status" value="1"/>
</dbReference>
<dbReference type="GO" id="GO:0020037">
    <property type="term" value="F:heme binding"/>
    <property type="evidence" value="ECO:0007669"/>
    <property type="project" value="TreeGrafter"/>
</dbReference>
<dbReference type="Proteomes" id="UP000435837">
    <property type="component" value="Unassembled WGS sequence"/>
</dbReference>
<keyword evidence="2" id="KW-0472">Membrane</keyword>
<dbReference type="GO" id="GO:0008482">
    <property type="term" value="F:sulfite oxidase activity"/>
    <property type="evidence" value="ECO:0007669"/>
    <property type="project" value="TreeGrafter"/>
</dbReference>
<feature type="region of interest" description="Disordered" evidence="1">
    <location>
        <begin position="499"/>
        <end position="546"/>
    </location>
</feature>
<name>A0A640S8C1_9ACTN</name>
<feature type="compositionally biased region" description="Polar residues" evidence="1">
    <location>
        <begin position="513"/>
        <end position="528"/>
    </location>
</feature>
<feature type="domain" description="Oxidoreductase molybdopterin-binding" evidence="3">
    <location>
        <begin position="212"/>
        <end position="366"/>
    </location>
</feature>
<feature type="transmembrane region" description="Helical" evidence="2">
    <location>
        <begin position="94"/>
        <end position="115"/>
    </location>
</feature>
<evidence type="ECO:0000256" key="2">
    <source>
        <dbReference type="SAM" id="Phobius"/>
    </source>
</evidence>
<dbReference type="SUPFAM" id="SSF56524">
    <property type="entry name" value="Oxidoreductase molybdopterin-binding domain"/>
    <property type="match status" value="1"/>
</dbReference>
<dbReference type="InterPro" id="IPR036374">
    <property type="entry name" value="OxRdtase_Mopterin-bd_sf"/>
</dbReference>
<organism evidence="4 5">
    <name type="scientific">Streptomyces caniferus</name>
    <dbReference type="NCBI Taxonomy" id="285557"/>
    <lineage>
        <taxon>Bacteria</taxon>
        <taxon>Bacillati</taxon>
        <taxon>Actinomycetota</taxon>
        <taxon>Actinomycetes</taxon>
        <taxon>Kitasatosporales</taxon>
        <taxon>Streptomycetaceae</taxon>
        <taxon>Streptomyces</taxon>
    </lineage>
</organism>
<dbReference type="SUPFAM" id="SSF81296">
    <property type="entry name" value="E set domains"/>
    <property type="match status" value="1"/>
</dbReference>
<dbReference type="GO" id="GO:0043546">
    <property type="term" value="F:molybdopterin cofactor binding"/>
    <property type="evidence" value="ECO:0007669"/>
    <property type="project" value="TreeGrafter"/>
</dbReference>
<dbReference type="InterPro" id="IPR000572">
    <property type="entry name" value="OxRdtase_Mopterin-bd_dom"/>
</dbReference>
<feature type="transmembrane region" description="Helical" evidence="2">
    <location>
        <begin position="136"/>
        <end position="154"/>
    </location>
</feature>
<feature type="compositionally biased region" description="Low complexity" evidence="1">
    <location>
        <begin position="499"/>
        <end position="512"/>
    </location>
</feature>
<dbReference type="EMBL" id="BLIN01000005">
    <property type="protein sequence ID" value="GFE07308.1"/>
    <property type="molecule type" value="Genomic_DNA"/>
</dbReference>
<protein>
    <submittedName>
        <fullName evidence="4">Oxidoreductase</fullName>
    </submittedName>
</protein>
<dbReference type="PANTHER" id="PTHR19372">
    <property type="entry name" value="SULFITE REDUCTASE"/>
    <property type="match status" value="1"/>
</dbReference>
<evidence type="ECO:0000313" key="5">
    <source>
        <dbReference type="Proteomes" id="UP000435837"/>
    </source>
</evidence>
<gene>
    <name evidence="4" type="ORF">Scani_35760</name>
</gene>
<keyword evidence="2" id="KW-0812">Transmembrane</keyword>
<dbReference type="Gene3D" id="3.90.420.10">
    <property type="entry name" value="Oxidoreductase, molybdopterin-binding domain"/>
    <property type="match status" value="1"/>
</dbReference>
<proteinExistence type="predicted"/>
<dbReference type="AlphaFoldDB" id="A0A640S8C1"/>
<dbReference type="InterPro" id="IPR014756">
    <property type="entry name" value="Ig_E-set"/>
</dbReference>
<sequence length="546" mass="57204">MVVRPEASPVTAVGGAAVDRTPSAVKDWAIRNFGTHDKLILQLGILTVLALSAATLGALALRFRRAASTGVLLFGLVGALAATGRPDSTSLLDAVPSVVGALVAAAVLYLLAGRVTAPQASPQSPGPVTGMDRRGFVFGVAGVAAVSTGAGVLGRRLNAAGAQKAAASRATVKLPAPASAAPALPRGVDLKLPGLTPFTTPNRDFYRVDTALTVPRVDVGTWTLRIRGKGVSRPLTVDFPTLLRRPLVERDITVTCVSNEVGGSYVGTARWLGVRLADLLGEAGVRPPSKGGPADQLVARSVDGMTLGTPVETVMDGRDALLAVGMNGEPLPFEHGFPVRMVVPGLFGYVSACKWIQDIELTTFDAYDPYWVKRDWAAKAPVKTESRIDTPKPFANVKAGAVAVAGVAWAQHKGIERVEVRVDGGAWQRTELATEGSVDTWRQWSWEWPATSGTHTLEVRATDRTGYTQTDKRARPIPDGASGWHSVVVTVVRLRACSVSGPSHGGHVSSEGTWRSTGATREASSGSLNGCVRPDASGQKSQTGCV</sequence>
<accession>A0A640S8C1</accession>